<dbReference type="OrthoDB" id="9775118at2"/>
<evidence type="ECO:0000313" key="4">
    <source>
        <dbReference type="Proteomes" id="UP000434639"/>
    </source>
</evidence>
<evidence type="ECO:0000256" key="1">
    <source>
        <dbReference type="RuleBase" id="RU362119"/>
    </source>
</evidence>
<dbReference type="RefSeq" id="WP_155113053.1">
    <property type="nucleotide sequence ID" value="NZ_WMIB01000015.1"/>
</dbReference>
<keyword evidence="1" id="KW-0378">Hydrolase</keyword>
<feature type="signal peptide" evidence="1">
    <location>
        <begin position="1"/>
        <end position="24"/>
    </location>
</feature>
<dbReference type="GO" id="GO:0016787">
    <property type="term" value="F:hydrolase activity"/>
    <property type="evidence" value="ECO:0007669"/>
    <property type="project" value="UniProtKB-KW"/>
</dbReference>
<dbReference type="SUPFAM" id="SSF55816">
    <property type="entry name" value="5'-nucleotidase (syn. UDP-sugar hydrolase), C-terminal domain"/>
    <property type="match status" value="1"/>
</dbReference>
<accession>A0A7X2S6I0</accession>
<keyword evidence="4" id="KW-1185">Reference proteome</keyword>
<feature type="domain" description="5'-Nucleotidase C-terminal" evidence="2">
    <location>
        <begin position="312"/>
        <end position="465"/>
    </location>
</feature>
<dbReference type="Proteomes" id="UP000434639">
    <property type="component" value="Unassembled WGS sequence"/>
</dbReference>
<comment type="caution">
    <text evidence="3">The sequence shown here is derived from an EMBL/GenBank/DDBJ whole genome shotgun (WGS) entry which is preliminary data.</text>
</comment>
<dbReference type="PANTHER" id="PTHR11575">
    <property type="entry name" value="5'-NUCLEOTIDASE-RELATED"/>
    <property type="match status" value="1"/>
</dbReference>
<reference evidence="3 4" key="1">
    <citation type="journal article" date="2017" name="Int. J. Syst. Evol. Microbiol.">
        <title>Bacillus mangrovi sp. nov., isolated from a sediment sample from a mangrove forest.</title>
        <authorList>
            <person name="Gupta V."/>
            <person name="Singh P.K."/>
            <person name="Korpole S."/>
            <person name="Tanuku N.R.S."/>
            <person name="Pinnaka A.K."/>
        </authorList>
    </citation>
    <scope>NUCLEOTIDE SEQUENCE [LARGE SCALE GENOMIC DNA]</scope>
    <source>
        <strain evidence="3 4">KCTC 33872</strain>
    </source>
</reference>
<name>A0A7X2S6I0_9BACI</name>
<dbReference type="Gene3D" id="3.60.21.10">
    <property type="match status" value="1"/>
</dbReference>
<dbReference type="GO" id="GO:0000166">
    <property type="term" value="F:nucleotide binding"/>
    <property type="evidence" value="ECO:0007669"/>
    <property type="project" value="UniProtKB-KW"/>
</dbReference>
<dbReference type="EMBL" id="WMIB01000015">
    <property type="protein sequence ID" value="MTH54542.1"/>
    <property type="molecule type" value="Genomic_DNA"/>
</dbReference>
<dbReference type="InterPro" id="IPR006179">
    <property type="entry name" value="5_nucleotidase/apyrase"/>
</dbReference>
<protein>
    <recommendedName>
        <fullName evidence="2">5'-Nucleotidase C-terminal domain-containing protein</fullName>
    </recommendedName>
</protein>
<evidence type="ECO:0000313" key="3">
    <source>
        <dbReference type="EMBL" id="MTH54542.1"/>
    </source>
</evidence>
<dbReference type="SUPFAM" id="SSF56300">
    <property type="entry name" value="Metallo-dependent phosphatases"/>
    <property type="match status" value="1"/>
</dbReference>
<keyword evidence="1" id="KW-0547">Nucleotide-binding</keyword>
<dbReference type="Pfam" id="PF02872">
    <property type="entry name" value="5_nucleotid_C"/>
    <property type="match status" value="1"/>
</dbReference>
<evidence type="ECO:0000259" key="2">
    <source>
        <dbReference type="Pfam" id="PF02872"/>
    </source>
</evidence>
<dbReference type="PRINTS" id="PR01607">
    <property type="entry name" value="APYRASEFAMLY"/>
</dbReference>
<dbReference type="InterPro" id="IPR029052">
    <property type="entry name" value="Metallo-depent_PP-like"/>
</dbReference>
<dbReference type="InterPro" id="IPR036907">
    <property type="entry name" value="5'-Nucleotdase_C_sf"/>
</dbReference>
<dbReference type="PANTHER" id="PTHR11575:SF24">
    <property type="entry name" value="5'-NUCLEOTIDASE"/>
    <property type="match status" value="1"/>
</dbReference>
<gene>
    <name evidence="3" type="ORF">GKZ89_14150</name>
</gene>
<organism evidence="3 4">
    <name type="scientific">Metabacillus mangrovi</name>
    <dbReference type="NCBI Taxonomy" id="1491830"/>
    <lineage>
        <taxon>Bacteria</taxon>
        <taxon>Bacillati</taxon>
        <taxon>Bacillota</taxon>
        <taxon>Bacilli</taxon>
        <taxon>Bacillales</taxon>
        <taxon>Bacillaceae</taxon>
        <taxon>Metabacillus</taxon>
    </lineage>
</organism>
<sequence>MNRFFLTLMSILVCIGSLLPSYMAAEAKGKPRTATVLYFNDAHEISPVVNDFGDRGGVARLKTAIDRVKDENKHTAVAFGGDLGGGTLFGAVYQGFPMVEAFNKIGVDVANFGQHDFDFGSEVTKELVEKSNFKWMSSNLTDVEGKPFADVPTYKIINKKGIKIGVISLTDDMSTTSLDGQVVQQDLIQSAKDAVEKVKRTKKVDAIIALTQESLKKDEQLLAAVPGIDMVFTEEQAEDRSFIHEYEDNRYIAAPEGNLGSMIRLDISKEGKDTKLKPSVIEVDHTVPEDPELKKLADYYQNKLEEELGNPIATLETPLNYGDNHETRVQETNIGNFVADSYRSFYNADIGMMNGGGIRTSVPSGEFTLRDAYAILPFQNKVILADVKGETIKAALENGVSRVESLGGGFMQVSGMNYSYNPAKPVGSRVEDITVNNQPLDMQKTYKTAMLNYVFNGGDGYSMFKNSTLHVDEANARTDAEVLIEYAKELEVIDVGVEGRISVLK</sequence>
<dbReference type="AlphaFoldDB" id="A0A7X2S6I0"/>
<dbReference type="Gene3D" id="3.90.780.10">
    <property type="entry name" value="5'-Nucleotidase, C-terminal domain"/>
    <property type="match status" value="1"/>
</dbReference>
<dbReference type="GO" id="GO:0009166">
    <property type="term" value="P:nucleotide catabolic process"/>
    <property type="evidence" value="ECO:0007669"/>
    <property type="project" value="InterPro"/>
</dbReference>
<dbReference type="InterPro" id="IPR008334">
    <property type="entry name" value="5'-Nucleotdase_C"/>
</dbReference>
<comment type="similarity">
    <text evidence="1">Belongs to the 5'-nucleotidase family.</text>
</comment>
<proteinExistence type="inferred from homology"/>
<feature type="chain" id="PRO_5039744393" description="5'-Nucleotidase C-terminal domain-containing protein" evidence="1">
    <location>
        <begin position="25"/>
        <end position="505"/>
    </location>
</feature>
<keyword evidence="1" id="KW-0732">Signal</keyword>